<dbReference type="Proteomes" id="UP000313359">
    <property type="component" value="Unassembled WGS sequence"/>
</dbReference>
<feature type="chain" id="PRO_5022680487" description="Yeast cell wall synthesis Kre9/Knh1-like N-terminal domain-containing protein" evidence="2">
    <location>
        <begin position="19"/>
        <end position="132"/>
    </location>
</feature>
<evidence type="ECO:0000259" key="3">
    <source>
        <dbReference type="Pfam" id="PF10342"/>
    </source>
</evidence>
<proteinExistence type="predicted"/>
<reference evidence="4" key="1">
    <citation type="journal article" date="2018" name="Genome Biol. Evol.">
        <title>Genomics and development of Lentinus tigrinus, a white-rot wood-decaying mushroom with dimorphic fruiting bodies.</title>
        <authorList>
            <person name="Wu B."/>
            <person name="Xu Z."/>
            <person name="Knudson A."/>
            <person name="Carlson A."/>
            <person name="Chen N."/>
            <person name="Kovaka S."/>
            <person name="LaButti K."/>
            <person name="Lipzen A."/>
            <person name="Pennachio C."/>
            <person name="Riley R."/>
            <person name="Schakwitz W."/>
            <person name="Umezawa K."/>
            <person name="Ohm R.A."/>
            <person name="Grigoriev I.V."/>
            <person name="Nagy L.G."/>
            <person name="Gibbons J."/>
            <person name="Hibbett D."/>
        </authorList>
    </citation>
    <scope>NUCLEOTIDE SEQUENCE [LARGE SCALE GENOMIC DNA]</scope>
    <source>
        <strain evidence="4">ALCF2SS1-6</strain>
    </source>
</reference>
<evidence type="ECO:0000256" key="2">
    <source>
        <dbReference type="SAM" id="SignalP"/>
    </source>
</evidence>
<evidence type="ECO:0000313" key="4">
    <source>
        <dbReference type="EMBL" id="RPD62497.1"/>
    </source>
</evidence>
<dbReference type="Pfam" id="PF10342">
    <property type="entry name" value="Kre9_KNH"/>
    <property type="match status" value="1"/>
</dbReference>
<feature type="domain" description="Yeast cell wall synthesis Kre9/Knh1-like N-terminal" evidence="3">
    <location>
        <begin position="33"/>
        <end position="118"/>
    </location>
</feature>
<dbReference type="STRING" id="1328759.A0A5C2SGW1"/>
<protein>
    <recommendedName>
        <fullName evidence="3">Yeast cell wall synthesis Kre9/Knh1-like N-terminal domain-containing protein</fullName>
    </recommendedName>
</protein>
<organism evidence="4 5">
    <name type="scientific">Lentinus tigrinus ALCF2SS1-6</name>
    <dbReference type="NCBI Taxonomy" id="1328759"/>
    <lineage>
        <taxon>Eukaryota</taxon>
        <taxon>Fungi</taxon>
        <taxon>Dikarya</taxon>
        <taxon>Basidiomycota</taxon>
        <taxon>Agaricomycotina</taxon>
        <taxon>Agaricomycetes</taxon>
        <taxon>Polyporales</taxon>
        <taxon>Polyporaceae</taxon>
        <taxon>Lentinus</taxon>
    </lineage>
</organism>
<gene>
    <name evidence="4" type="ORF">L227DRAFT_609697</name>
</gene>
<dbReference type="InterPro" id="IPR018466">
    <property type="entry name" value="Kre9/Knh1-like_N"/>
</dbReference>
<sequence>MQLSVFTLALSLLAVVSALPLAVRDVFVPPVTSPKTGDIWAVGSKQNVTWDISDAPAQITNPNGTIVLAKGGRLDLKHPLASNFSILDGWHEVTVPSVPAGDDYTIVLFGDSGNDSENFTIAPAMLAAEIEL</sequence>
<keyword evidence="1 2" id="KW-0732">Signal</keyword>
<accession>A0A5C2SGW1</accession>
<keyword evidence="5" id="KW-1185">Reference proteome</keyword>
<dbReference type="OrthoDB" id="2317741at2759"/>
<dbReference type="EMBL" id="ML122259">
    <property type="protein sequence ID" value="RPD62497.1"/>
    <property type="molecule type" value="Genomic_DNA"/>
</dbReference>
<feature type="signal peptide" evidence="2">
    <location>
        <begin position="1"/>
        <end position="18"/>
    </location>
</feature>
<evidence type="ECO:0000256" key="1">
    <source>
        <dbReference type="ARBA" id="ARBA00022729"/>
    </source>
</evidence>
<name>A0A5C2SGW1_9APHY</name>
<dbReference type="AlphaFoldDB" id="A0A5C2SGW1"/>
<evidence type="ECO:0000313" key="5">
    <source>
        <dbReference type="Proteomes" id="UP000313359"/>
    </source>
</evidence>